<gene>
    <name evidence="2" type="ORF">DHEL01_v206889</name>
</gene>
<accession>A0A2P5HWV7</accession>
<dbReference type="Proteomes" id="UP000094444">
    <property type="component" value="Unassembled WGS sequence"/>
</dbReference>
<organism evidence="2 3">
    <name type="scientific">Diaporthe helianthi</name>
    <dbReference type="NCBI Taxonomy" id="158607"/>
    <lineage>
        <taxon>Eukaryota</taxon>
        <taxon>Fungi</taxon>
        <taxon>Dikarya</taxon>
        <taxon>Ascomycota</taxon>
        <taxon>Pezizomycotina</taxon>
        <taxon>Sordariomycetes</taxon>
        <taxon>Sordariomycetidae</taxon>
        <taxon>Diaporthales</taxon>
        <taxon>Diaporthaceae</taxon>
        <taxon>Diaporthe</taxon>
    </lineage>
</organism>
<dbReference type="AlphaFoldDB" id="A0A2P5HWV7"/>
<dbReference type="EMBL" id="MAVT02000587">
    <property type="protein sequence ID" value="POS74716.1"/>
    <property type="molecule type" value="Genomic_DNA"/>
</dbReference>
<dbReference type="InterPro" id="IPR002347">
    <property type="entry name" value="SDR_fam"/>
</dbReference>
<dbReference type="Gene3D" id="3.40.50.720">
    <property type="entry name" value="NAD(P)-binding Rossmann-like Domain"/>
    <property type="match status" value="1"/>
</dbReference>
<proteinExistence type="predicted"/>
<evidence type="ECO:0000313" key="2">
    <source>
        <dbReference type="EMBL" id="POS74716.1"/>
    </source>
</evidence>
<dbReference type="STRING" id="158607.A0A2P5HWV7"/>
<name>A0A2P5HWV7_DIAHE</name>
<dbReference type="SUPFAM" id="SSF51735">
    <property type="entry name" value="NAD(P)-binding Rossmann-fold domains"/>
    <property type="match status" value="1"/>
</dbReference>
<evidence type="ECO:0000313" key="3">
    <source>
        <dbReference type="Proteomes" id="UP000094444"/>
    </source>
</evidence>
<keyword evidence="3" id="KW-1185">Reference proteome</keyword>
<dbReference type="PRINTS" id="PR00081">
    <property type="entry name" value="GDHRDH"/>
</dbReference>
<reference evidence="2" key="1">
    <citation type="submission" date="2017-09" db="EMBL/GenBank/DDBJ databases">
        <title>Polyketide synthases of a Diaporthe helianthi virulent isolate.</title>
        <authorList>
            <person name="Baroncelli R."/>
        </authorList>
    </citation>
    <scope>NUCLEOTIDE SEQUENCE [LARGE SCALE GENOMIC DNA]</scope>
    <source>
        <strain evidence="2">7/96</strain>
    </source>
</reference>
<dbReference type="InterPro" id="IPR036291">
    <property type="entry name" value="NAD(P)-bd_dom_sf"/>
</dbReference>
<dbReference type="InParanoid" id="A0A2P5HWV7"/>
<keyword evidence="1" id="KW-0560">Oxidoreductase</keyword>
<evidence type="ECO:0000256" key="1">
    <source>
        <dbReference type="ARBA" id="ARBA00023002"/>
    </source>
</evidence>
<dbReference type="PANTHER" id="PTHR43157:SF31">
    <property type="entry name" value="PHOSPHATIDYLINOSITOL-GLYCAN BIOSYNTHESIS CLASS F PROTEIN"/>
    <property type="match status" value="1"/>
</dbReference>
<sequence>MANPSPPTRHALSWLTDSNYFSMPAWYPIHFLTSQLRRLPYPQADYHGKTVIVTGANVGLGLEAARHFCRLGAAKVILGCRDVDKGKAAGADIEASTSRGAGGGVVDVWQVDLGSFESNAGVAIGTYVECDGGFESTIAVNVVSTFLMALLLLPVLRRSAARHNVAPNLVVVSSDALLFAKFSERHQPNIFDAFKGRASMNEDRYNTSKLLEVLIVRQLASEMVPNDPVIINTLTPGLCRSNLFRHSGGLLRALLEIGVRIIGRSSEVGSRCLISAAAGGRETHGGYMENCKLRDPGPFVTSDEGKKVQKRVYVELLEVLEEVEPGITKNVRG</sequence>
<protein>
    <submittedName>
        <fullName evidence="2">Dehydrogenase/reductase SDR family member 13</fullName>
    </submittedName>
</protein>
<dbReference type="OrthoDB" id="542013at2759"/>
<dbReference type="PANTHER" id="PTHR43157">
    <property type="entry name" value="PHOSPHATIDYLINOSITOL-GLYCAN BIOSYNTHESIS CLASS F PROTEIN-RELATED"/>
    <property type="match status" value="1"/>
</dbReference>
<dbReference type="GO" id="GO:0016491">
    <property type="term" value="F:oxidoreductase activity"/>
    <property type="evidence" value="ECO:0007669"/>
    <property type="project" value="UniProtKB-KW"/>
</dbReference>
<comment type="caution">
    <text evidence="2">The sequence shown here is derived from an EMBL/GenBank/DDBJ whole genome shotgun (WGS) entry which is preliminary data.</text>
</comment>